<dbReference type="GO" id="GO:0016020">
    <property type="term" value="C:membrane"/>
    <property type="evidence" value="ECO:0007669"/>
    <property type="project" value="UniProtKB-SubCell"/>
</dbReference>
<dbReference type="PANTHER" id="PTHR45631:SF45">
    <property type="entry name" value="LEUCINE-RICH REPEAT (LRR) FAMILY PROTEIN"/>
    <property type="match status" value="1"/>
</dbReference>
<protein>
    <recommendedName>
        <fullName evidence="13">Malectin-like domain-containing protein</fullName>
    </recommendedName>
</protein>
<dbReference type="EMBL" id="CM018039">
    <property type="protein sequence ID" value="KAA8536196.1"/>
    <property type="molecule type" value="Genomic_DNA"/>
</dbReference>
<dbReference type="Pfam" id="PF00560">
    <property type="entry name" value="LRR_1"/>
    <property type="match status" value="1"/>
</dbReference>
<evidence type="ECO:0000256" key="3">
    <source>
        <dbReference type="ARBA" id="ARBA00022692"/>
    </source>
</evidence>
<keyword evidence="3 8" id="KW-0812">Transmembrane</keyword>
<keyword evidence="12" id="KW-1185">Reference proteome</keyword>
<evidence type="ECO:0000256" key="8">
    <source>
        <dbReference type="SAM" id="Phobius"/>
    </source>
</evidence>
<evidence type="ECO:0008006" key="13">
    <source>
        <dbReference type="Google" id="ProtNLM"/>
    </source>
</evidence>
<dbReference type="OrthoDB" id="1394818at2759"/>
<dbReference type="InterPro" id="IPR024788">
    <property type="entry name" value="Malectin-like_Carb-bd_dom"/>
</dbReference>
<keyword evidence="4" id="KW-0732">Signal</keyword>
<dbReference type="AlphaFoldDB" id="A0A5J5B1Y4"/>
<dbReference type="SUPFAM" id="SSF52058">
    <property type="entry name" value="L domain-like"/>
    <property type="match status" value="1"/>
</dbReference>
<evidence type="ECO:0000256" key="7">
    <source>
        <dbReference type="ARBA" id="ARBA00023136"/>
    </source>
</evidence>
<feature type="domain" description="Malectin-like" evidence="10">
    <location>
        <begin position="76"/>
        <end position="396"/>
    </location>
</feature>
<evidence type="ECO:0000256" key="1">
    <source>
        <dbReference type="ARBA" id="ARBA00004167"/>
    </source>
</evidence>
<evidence type="ECO:0000259" key="9">
    <source>
        <dbReference type="Pfam" id="PF08263"/>
    </source>
</evidence>
<keyword evidence="2" id="KW-0433">Leucine-rich repeat</keyword>
<dbReference type="Pfam" id="PF12819">
    <property type="entry name" value="Malectin_like"/>
    <property type="match status" value="1"/>
</dbReference>
<feature type="domain" description="Leucine-rich repeat-containing N-terminal plant-type" evidence="9">
    <location>
        <begin position="406"/>
        <end position="443"/>
    </location>
</feature>
<keyword evidence="6 8" id="KW-1133">Transmembrane helix</keyword>
<dbReference type="FunFam" id="3.80.10.10:FF:000129">
    <property type="entry name" value="Leucine-rich repeat receptor-like kinase"/>
    <property type="match status" value="1"/>
</dbReference>
<feature type="transmembrane region" description="Helical" evidence="8">
    <location>
        <begin position="42"/>
        <end position="63"/>
    </location>
</feature>
<evidence type="ECO:0000313" key="12">
    <source>
        <dbReference type="Proteomes" id="UP000325577"/>
    </source>
</evidence>
<evidence type="ECO:0000256" key="2">
    <source>
        <dbReference type="ARBA" id="ARBA00022614"/>
    </source>
</evidence>
<keyword evidence="5" id="KW-0677">Repeat</keyword>
<dbReference type="Gene3D" id="3.80.10.10">
    <property type="entry name" value="Ribonuclease Inhibitor"/>
    <property type="match status" value="1"/>
</dbReference>
<comment type="subcellular location">
    <subcellularLocation>
        <location evidence="1">Membrane</location>
        <topology evidence="1">Single-pass membrane protein</topology>
    </subcellularLocation>
</comment>
<evidence type="ECO:0000256" key="5">
    <source>
        <dbReference type="ARBA" id="ARBA00022737"/>
    </source>
</evidence>
<dbReference type="Pfam" id="PF08263">
    <property type="entry name" value="LRRNT_2"/>
    <property type="match status" value="1"/>
</dbReference>
<evidence type="ECO:0000256" key="4">
    <source>
        <dbReference type="ARBA" id="ARBA00022729"/>
    </source>
</evidence>
<evidence type="ECO:0000256" key="6">
    <source>
        <dbReference type="ARBA" id="ARBA00022989"/>
    </source>
</evidence>
<gene>
    <name evidence="11" type="ORF">F0562_028674</name>
</gene>
<proteinExistence type="predicted"/>
<evidence type="ECO:0000313" key="11">
    <source>
        <dbReference type="EMBL" id="KAA8536196.1"/>
    </source>
</evidence>
<dbReference type="InterPro" id="IPR013210">
    <property type="entry name" value="LRR_N_plant-typ"/>
</dbReference>
<dbReference type="Proteomes" id="UP000325577">
    <property type="component" value="Linkage Group LG16"/>
</dbReference>
<reference evidence="11 12" key="1">
    <citation type="submission" date="2019-09" db="EMBL/GenBank/DDBJ databases">
        <title>A chromosome-level genome assembly of the Chinese tupelo Nyssa sinensis.</title>
        <authorList>
            <person name="Yang X."/>
            <person name="Kang M."/>
            <person name="Yang Y."/>
            <person name="Xiong H."/>
            <person name="Wang M."/>
            <person name="Zhang Z."/>
            <person name="Wang Z."/>
            <person name="Wu H."/>
            <person name="Ma T."/>
            <person name="Liu J."/>
            <person name="Xi Z."/>
        </authorList>
    </citation>
    <scope>NUCLEOTIDE SEQUENCE [LARGE SCALE GENOMIC DNA]</scope>
    <source>
        <strain evidence="11">J267</strain>
        <tissue evidence="11">Leaf</tissue>
    </source>
</reference>
<name>A0A5J5B1Y4_9ASTE</name>
<sequence length="557" mass="62257">MHSPRRVHPLQRREDPCPTILSHSIPSLSLCPRKTSRFIPSVTFPTMSVSIFLLWLVSIPLIIHADELPAPRGFFISCGSSNEVEVGGLKYNRDEPYISVGKNSTIRQPDLLPILSTLRFFPDTSARKYCYTFRVVQGGKILVKTIYYYGGFDGGRHPPVFDQIIDGTKWSTVNTTEDYNNGLSSYYEIIITAHSRKMSVCLARNEHTFSSPFISAIELVYLEDSLYNSTDFKNYALSTVARHSFGNDGDIISFPDDQFNRFWQPFKDNNTVVTSQFNITPSEFWNMPPAKTINDAITSSQGKTLRVKWPPFSLPSSNYYIALYFQDNRTPSPNSWRVFNVTVNDKNFYTNLNATTNGVTVYATQWPLSGENEIVMTPESDMPVGPVINAGELFQILPLGKRTFAKDVTAMEQLARSFDNPPSDWIGDPCLPKENSWTGVTCSEGKYARVVSVNLTSINLSGLLPESIDTLTALTSLWLGGNDLTGPIPDMSSLKALQTLHLEGNQFEGSIPESLGTLPKLSEVFLQNNKLNGSVPDSLTNRYDIKFQVSPGNHLSE</sequence>
<dbReference type="PANTHER" id="PTHR45631">
    <property type="entry name" value="OS07G0107800 PROTEIN-RELATED"/>
    <property type="match status" value="1"/>
</dbReference>
<dbReference type="InterPro" id="IPR032675">
    <property type="entry name" value="LRR_dom_sf"/>
</dbReference>
<dbReference type="InterPro" id="IPR001611">
    <property type="entry name" value="Leu-rich_rpt"/>
</dbReference>
<evidence type="ECO:0000259" key="10">
    <source>
        <dbReference type="Pfam" id="PF12819"/>
    </source>
</evidence>
<organism evidence="11 12">
    <name type="scientific">Nyssa sinensis</name>
    <dbReference type="NCBI Taxonomy" id="561372"/>
    <lineage>
        <taxon>Eukaryota</taxon>
        <taxon>Viridiplantae</taxon>
        <taxon>Streptophyta</taxon>
        <taxon>Embryophyta</taxon>
        <taxon>Tracheophyta</taxon>
        <taxon>Spermatophyta</taxon>
        <taxon>Magnoliopsida</taxon>
        <taxon>eudicotyledons</taxon>
        <taxon>Gunneridae</taxon>
        <taxon>Pentapetalae</taxon>
        <taxon>asterids</taxon>
        <taxon>Cornales</taxon>
        <taxon>Nyssaceae</taxon>
        <taxon>Nyssa</taxon>
    </lineage>
</organism>
<keyword evidence="7 8" id="KW-0472">Membrane</keyword>
<accession>A0A5J5B1Y4</accession>